<sequence>MVIDTSAILAWLKHEPERERIVAALEANPVCRHSAVSLLKAHIVVRAREHPTMVGKMQRFLEEIGAVVMPFDERQARLADAAFIRYGKGQGHPAQLNFGDCAVYALAASLGEPLLFVGNDFAQTDIQRC</sequence>
<keyword evidence="10" id="KW-1185">Reference proteome</keyword>
<evidence type="ECO:0000256" key="6">
    <source>
        <dbReference type="ARBA" id="ARBA00022842"/>
    </source>
</evidence>
<evidence type="ECO:0000256" key="1">
    <source>
        <dbReference type="ARBA" id="ARBA00001946"/>
    </source>
</evidence>
<comment type="similarity">
    <text evidence="7">Belongs to the PINc/VapC protein family.</text>
</comment>
<evidence type="ECO:0000256" key="7">
    <source>
        <dbReference type="ARBA" id="ARBA00038093"/>
    </source>
</evidence>
<dbReference type="Proteomes" id="UP000022141">
    <property type="component" value="Unassembled WGS sequence"/>
</dbReference>
<dbReference type="CDD" id="cd09871">
    <property type="entry name" value="PIN_MtVapC28-VapC30-like"/>
    <property type="match status" value="1"/>
</dbReference>
<organism evidence="9 10">
    <name type="scientific">Accumulibacter regalis</name>
    <dbReference type="NCBI Taxonomy" id="522306"/>
    <lineage>
        <taxon>Bacteria</taxon>
        <taxon>Pseudomonadati</taxon>
        <taxon>Pseudomonadota</taxon>
        <taxon>Betaproteobacteria</taxon>
        <taxon>Candidatus Accumulibacter</taxon>
    </lineage>
</organism>
<name>A0A011P5U0_ACCRE</name>
<accession>A0A011P5U0</accession>
<comment type="cofactor">
    <cofactor evidence="1">
        <name>Mg(2+)</name>
        <dbReference type="ChEBI" id="CHEBI:18420"/>
    </cofactor>
</comment>
<dbReference type="PANTHER" id="PTHR33653:SF1">
    <property type="entry name" value="RIBONUCLEASE VAPC2"/>
    <property type="match status" value="1"/>
</dbReference>
<dbReference type="STRING" id="1454004.AW11_01032"/>
<evidence type="ECO:0000313" key="10">
    <source>
        <dbReference type="Proteomes" id="UP000022141"/>
    </source>
</evidence>
<dbReference type="InterPro" id="IPR050556">
    <property type="entry name" value="Type_II_TA_system_RNase"/>
</dbReference>
<dbReference type="EC" id="3.1.-.-" evidence="9"/>
<keyword evidence="5 9" id="KW-0378">Hydrolase</keyword>
<dbReference type="InterPro" id="IPR002716">
    <property type="entry name" value="PIN_dom"/>
</dbReference>
<reference evidence="9" key="1">
    <citation type="submission" date="2014-02" db="EMBL/GenBank/DDBJ databases">
        <title>Expanding our view of genomic diversity in Candidatus Accumulibacter clades.</title>
        <authorList>
            <person name="Skennerton C.T."/>
            <person name="Barr J.J."/>
            <person name="Slater F.R."/>
            <person name="Bond P.L."/>
            <person name="Tyson G.W."/>
        </authorList>
    </citation>
    <scope>NUCLEOTIDE SEQUENCE [LARGE SCALE GENOMIC DNA]</scope>
</reference>
<evidence type="ECO:0000256" key="2">
    <source>
        <dbReference type="ARBA" id="ARBA00022649"/>
    </source>
</evidence>
<feature type="domain" description="PIN" evidence="8">
    <location>
        <begin position="1"/>
        <end position="125"/>
    </location>
</feature>
<proteinExistence type="inferred from homology"/>
<evidence type="ECO:0000259" key="8">
    <source>
        <dbReference type="Pfam" id="PF01850"/>
    </source>
</evidence>
<dbReference type="InterPro" id="IPR029060">
    <property type="entry name" value="PIN-like_dom_sf"/>
</dbReference>
<dbReference type="PATRIC" id="fig|1454004.3.peg.1086"/>
<evidence type="ECO:0000256" key="4">
    <source>
        <dbReference type="ARBA" id="ARBA00022723"/>
    </source>
</evidence>
<keyword evidence="4" id="KW-0479">Metal-binding</keyword>
<gene>
    <name evidence="9" type="ORF">AW11_01032</name>
</gene>
<protein>
    <submittedName>
        <fullName evidence="9">Ribonuclease VapC28</fullName>
        <ecNumber evidence="9">3.1.-.-</ecNumber>
    </submittedName>
</protein>
<keyword evidence="2" id="KW-1277">Toxin-antitoxin system</keyword>
<evidence type="ECO:0000256" key="5">
    <source>
        <dbReference type="ARBA" id="ARBA00022801"/>
    </source>
</evidence>
<dbReference type="eggNOG" id="COG3742">
    <property type="taxonomic scope" value="Bacteria"/>
</dbReference>
<dbReference type="EMBL" id="JEMY01000008">
    <property type="protein sequence ID" value="EXI90328.1"/>
    <property type="molecule type" value="Genomic_DNA"/>
</dbReference>
<keyword evidence="3" id="KW-0540">Nuclease</keyword>
<dbReference type="GO" id="GO:0046872">
    <property type="term" value="F:metal ion binding"/>
    <property type="evidence" value="ECO:0007669"/>
    <property type="project" value="UniProtKB-KW"/>
</dbReference>
<evidence type="ECO:0000256" key="3">
    <source>
        <dbReference type="ARBA" id="ARBA00022722"/>
    </source>
</evidence>
<dbReference type="Pfam" id="PF01850">
    <property type="entry name" value="PIN"/>
    <property type="match status" value="1"/>
</dbReference>
<comment type="caution">
    <text evidence="9">The sequence shown here is derived from an EMBL/GenBank/DDBJ whole genome shotgun (WGS) entry which is preliminary data.</text>
</comment>
<dbReference type="PANTHER" id="PTHR33653">
    <property type="entry name" value="RIBONUCLEASE VAPC2"/>
    <property type="match status" value="1"/>
</dbReference>
<evidence type="ECO:0000313" key="9">
    <source>
        <dbReference type="EMBL" id="EXI90328.1"/>
    </source>
</evidence>
<keyword evidence="6" id="KW-0460">Magnesium</keyword>
<dbReference type="GO" id="GO:0016787">
    <property type="term" value="F:hydrolase activity"/>
    <property type="evidence" value="ECO:0007669"/>
    <property type="project" value="UniProtKB-KW"/>
</dbReference>
<dbReference type="AlphaFoldDB" id="A0A011P5U0"/>
<dbReference type="Gene3D" id="3.40.50.1010">
    <property type="entry name" value="5'-nuclease"/>
    <property type="match status" value="1"/>
</dbReference>
<dbReference type="GO" id="GO:0004518">
    <property type="term" value="F:nuclease activity"/>
    <property type="evidence" value="ECO:0007669"/>
    <property type="project" value="UniProtKB-KW"/>
</dbReference>
<dbReference type="SUPFAM" id="SSF88723">
    <property type="entry name" value="PIN domain-like"/>
    <property type="match status" value="1"/>
</dbReference>